<dbReference type="PANTHER" id="PTHR11851:SF49">
    <property type="entry name" value="MITOCHONDRIAL-PROCESSING PEPTIDASE SUBUNIT ALPHA"/>
    <property type="match status" value="1"/>
</dbReference>
<gene>
    <name evidence="4" type="ORF">SAMN04488029_0904</name>
</gene>
<feature type="domain" description="Peptidase M16 C-terminal" evidence="3">
    <location>
        <begin position="149"/>
        <end position="319"/>
    </location>
</feature>
<dbReference type="GO" id="GO:0046872">
    <property type="term" value="F:metal ion binding"/>
    <property type="evidence" value="ECO:0007669"/>
    <property type="project" value="InterPro"/>
</dbReference>
<dbReference type="InterPro" id="IPR011249">
    <property type="entry name" value="Metalloenz_LuxS/M16"/>
</dbReference>
<keyword evidence="5" id="KW-1185">Reference proteome</keyword>
<evidence type="ECO:0000313" key="4">
    <source>
        <dbReference type="EMBL" id="SMD32557.1"/>
    </source>
</evidence>
<dbReference type="Pfam" id="PF00675">
    <property type="entry name" value="Peptidase_M16"/>
    <property type="match status" value="1"/>
</dbReference>
<dbReference type="SUPFAM" id="SSF63411">
    <property type="entry name" value="LuxS/MPP-like metallohydrolase"/>
    <property type="match status" value="2"/>
</dbReference>
<dbReference type="RefSeq" id="WP_084371211.1">
    <property type="nucleotide sequence ID" value="NZ_FWYF01000001.1"/>
</dbReference>
<dbReference type="Proteomes" id="UP000192472">
    <property type="component" value="Unassembled WGS sequence"/>
</dbReference>
<dbReference type="PANTHER" id="PTHR11851">
    <property type="entry name" value="METALLOPROTEASE"/>
    <property type="match status" value="1"/>
</dbReference>
<evidence type="ECO:0000259" key="3">
    <source>
        <dbReference type="Pfam" id="PF05193"/>
    </source>
</evidence>
<dbReference type="InterPro" id="IPR007863">
    <property type="entry name" value="Peptidase_M16_C"/>
</dbReference>
<protein>
    <submittedName>
        <fullName evidence="4">Predicted Zn-dependent peptidase</fullName>
    </submittedName>
</protein>
<feature type="domain" description="Peptidase M16 N-terminal" evidence="2">
    <location>
        <begin position="9"/>
        <end position="143"/>
    </location>
</feature>
<dbReference type="Gene3D" id="3.30.830.10">
    <property type="entry name" value="Metalloenzyme, LuxS/M16 peptidase-like"/>
    <property type="match status" value="2"/>
</dbReference>
<dbReference type="AlphaFoldDB" id="A0A1W2G7B4"/>
<name>A0A1W2G7B4_REIFA</name>
<dbReference type="EMBL" id="FWYF01000001">
    <property type="protein sequence ID" value="SMD32557.1"/>
    <property type="molecule type" value="Genomic_DNA"/>
</dbReference>
<evidence type="ECO:0000256" key="1">
    <source>
        <dbReference type="ARBA" id="ARBA00007261"/>
    </source>
</evidence>
<dbReference type="InterPro" id="IPR011765">
    <property type="entry name" value="Pept_M16_N"/>
</dbReference>
<reference evidence="4 5" key="1">
    <citation type="submission" date="2017-04" db="EMBL/GenBank/DDBJ databases">
        <authorList>
            <person name="Afonso C.L."/>
            <person name="Miller P.J."/>
            <person name="Scott M.A."/>
            <person name="Spackman E."/>
            <person name="Goraichik I."/>
            <person name="Dimitrov K.M."/>
            <person name="Suarez D.L."/>
            <person name="Swayne D.E."/>
        </authorList>
    </citation>
    <scope>NUCLEOTIDE SEQUENCE [LARGE SCALE GENOMIC DNA]</scope>
    <source>
        <strain evidence="4 5">DSM 26133</strain>
    </source>
</reference>
<dbReference type="Pfam" id="PF05193">
    <property type="entry name" value="Peptidase_M16_C"/>
    <property type="match status" value="1"/>
</dbReference>
<dbReference type="STRING" id="692418.SAMN04488029_0904"/>
<sequence length="390" mass="45196">MSNEIKAYYQRNPGIQGVYVCFTLGFGSRDERSDEQGYAHFLEHLIMSNQKLSEVVEARGGQLDAGTGHEEMTFQFVVPKQFLSQSLDSLKKEVFDLSIDSDMVSREKEIVLCEIDESDEMIDEYYELFFRNHDLGRSILGTKASIQKIGVDKMSAFYSRIFSTSRAVISIISDLPDAEVEAMFNDAFGTVSLEANHRVRKAFYYCDSFEIWDKTNLPEDPDHVILGFPIPKYDHEDDLYIQLAICMFEDRVYQRLRVENQLIYDIDLNAPRFSDCGLLYLEFDVEKSKTKRAIALIKSEMNRLTKGISKNDFEKLKNRFAGRVLLRQDDYWALSEKLAKNLLFNGNCVSPENEIENIRNLELSHFNSVCLWFFQIHFLRTLVHTSNSLL</sequence>
<comment type="similarity">
    <text evidence="1">Belongs to the peptidase M16 family.</text>
</comment>
<dbReference type="InterPro" id="IPR050361">
    <property type="entry name" value="MPP/UQCRC_Complex"/>
</dbReference>
<evidence type="ECO:0000313" key="5">
    <source>
        <dbReference type="Proteomes" id="UP000192472"/>
    </source>
</evidence>
<proteinExistence type="inferred from homology"/>
<dbReference type="OrthoDB" id="9811314at2"/>
<organism evidence="4 5">
    <name type="scientific">Reichenbachiella faecimaris</name>
    <dbReference type="NCBI Taxonomy" id="692418"/>
    <lineage>
        <taxon>Bacteria</taxon>
        <taxon>Pseudomonadati</taxon>
        <taxon>Bacteroidota</taxon>
        <taxon>Cytophagia</taxon>
        <taxon>Cytophagales</taxon>
        <taxon>Reichenbachiellaceae</taxon>
        <taxon>Reichenbachiella</taxon>
    </lineage>
</organism>
<accession>A0A1W2G7B4</accession>
<evidence type="ECO:0000259" key="2">
    <source>
        <dbReference type="Pfam" id="PF00675"/>
    </source>
</evidence>